<accession>A0A267MGG4</accession>
<comment type="caution">
    <text evidence="5">The sequence shown here is derived from an EMBL/GenBank/DDBJ whole genome shotgun (WGS) entry which is preliminary data.</text>
</comment>
<dbReference type="SUPFAM" id="SSF51261">
    <property type="entry name" value="Duplicated hybrid motif"/>
    <property type="match status" value="1"/>
</dbReference>
<dbReference type="InterPro" id="IPR036779">
    <property type="entry name" value="LysM_dom_sf"/>
</dbReference>
<dbReference type="AlphaFoldDB" id="A0A267MGG4"/>
<dbReference type="SMART" id="SM01208">
    <property type="entry name" value="G5"/>
    <property type="match status" value="1"/>
</dbReference>
<evidence type="ECO:0000313" key="5">
    <source>
        <dbReference type="EMBL" id="PAB58492.1"/>
    </source>
</evidence>
<dbReference type="Gene3D" id="3.10.350.10">
    <property type="entry name" value="LysM domain"/>
    <property type="match status" value="1"/>
</dbReference>
<reference evidence="5 6" key="1">
    <citation type="submission" date="2017-06" db="EMBL/GenBank/DDBJ databases">
        <title>Draft genome sequence of anaerobic fermentative bacterium Anaeromicrobium sediminis DY2726D isolated from West Pacific Ocean sediments.</title>
        <authorList>
            <person name="Zeng X."/>
        </authorList>
    </citation>
    <scope>NUCLEOTIDE SEQUENCE [LARGE SCALE GENOMIC DNA]</scope>
    <source>
        <strain evidence="5 6">DY2726D</strain>
    </source>
</reference>
<evidence type="ECO:0000313" key="6">
    <source>
        <dbReference type="Proteomes" id="UP000216024"/>
    </source>
</evidence>
<dbReference type="InterPro" id="IPR011055">
    <property type="entry name" value="Dup_hybrid_motif"/>
</dbReference>
<dbReference type="EMBL" id="NIBG01000015">
    <property type="protein sequence ID" value="PAB58492.1"/>
    <property type="molecule type" value="Genomic_DNA"/>
</dbReference>
<dbReference type="Gene3D" id="2.20.230.10">
    <property type="entry name" value="Resuscitation-promoting factor rpfb"/>
    <property type="match status" value="1"/>
</dbReference>
<gene>
    <name evidence="5" type="ORF">CCE28_15435</name>
</gene>
<dbReference type="Pfam" id="PF01476">
    <property type="entry name" value="LysM"/>
    <property type="match status" value="1"/>
</dbReference>
<dbReference type="InterPro" id="IPR011098">
    <property type="entry name" value="G5_dom"/>
</dbReference>
<keyword evidence="1" id="KW-0732">Signal</keyword>
<dbReference type="CDD" id="cd12797">
    <property type="entry name" value="M23_peptidase"/>
    <property type="match status" value="1"/>
</dbReference>
<dbReference type="PANTHER" id="PTHR21666:SF270">
    <property type="entry name" value="MUREIN HYDROLASE ACTIVATOR ENVC"/>
    <property type="match status" value="1"/>
</dbReference>
<dbReference type="Gene3D" id="2.70.70.10">
    <property type="entry name" value="Glucose Permease (Domain IIA)"/>
    <property type="match status" value="1"/>
</dbReference>
<dbReference type="Pfam" id="PF01551">
    <property type="entry name" value="Peptidase_M23"/>
    <property type="match status" value="1"/>
</dbReference>
<dbReference type="InterPro" id="IPR016047">
    <property type="entry name" value="M23ase_b-sheet_dom"/>
</dbReference>
<keyword evidence="6" id="KW-1185">Reference proteome</keyword>
<dbReference type="CDD" id="cd00118">
    <property type="entry name" value="LysM"/>
    <property type="match status" value="1"/>
</dbReference>
<dbReference type="RefSeq" id="WP_095134622.1">
    <property type="nucleotide sequence ID" value="NZ_NIBG01000015.1"/>
</dbReference>
<dbReference type="PROSITE" id="PS51782">
    <property type="entry name" value="LYSM"/>
    <property type="match status" value="1"/>
</dbReference>
<feature type="domain" description="G5" evidence="3">
    <location>
        <begin position="245"/>
        <end position="326"/>
    </location>
</feature>
<dbReference type="GO" id="GO:0004222">
    <property type="term" value="F:metalloendopeptidase activity"/>
    <property type="evidence" value="ECO:0007669"/>
    <property type="project" value="TreeGrafter"/>
</dbReference>
<dbReference type="Pfam" id="PF07501">
    <property type="entry name" value="G5"/>
    <property type="match status" value="1"/>
</dbReference>
<evidence type="ECO:0000256" key="1">
    <source>
        <dbReference type="ARBA" id="ARBA00022729"/>
    </source>
</evidence>
<dbReference type="PROSITE" id="PS51109">
    <property type="entry name" value="G5"/>
    <property type="match status" value="1"/>
</dbReference>
<dbReference type="OrthoDB" id="9809488at2"/>
<name>A0A267MGG4_9FIRM</name>
<proteinExistence type="predicted"/>
<keyword evidence="2" id="KW-0472">Membrane</keyword>
<dbReference type="InterPro" id="IPR050570">
    <property type="entry name" value="Cell_wall_metabolism_enzyme"/>
</dbReference>
<dbReference type="PANTHER" id="PTHR21666">
    <property type="entry name" value="PEPTIDASE-RELATED"/>
    <property type="match status" value="1"/>
</dbReference>
<dbReference type="InterPro" id="IPR018392">
    <property type="entry name" value="LysM"/>
</dbReference>
<feature type="transmembrane region" description="Helical" evidence="2">
    <location>
        <begin position="20"/>
        <end position="38"/>
    </location>
</feature>
<dbReference type="SUPFAM" id="SSF54106">
    <property type="entry name" value="LysM domain"/>
    <property type="match status" value="1"/>
</dbReference>
<sequence length="455" mass="50773">MKIEEVSGKLKKLSKKQKIGLIGTLSLCLILMSTFLYINSMAFEVKSNGKTIAIVKEKEDFQMALESVKENMFKAYGKKIVFDEVITYERVKVDKEKIADLQGIKKAILRNINLEVMASGIWVDDKCVVALSTKSQAEEVLKEIKSMYKPDEKAKVEKYDYAENIKIDKVQIKGSEVKDVNEAISLILKGTDEEKTHKVEKGESFWTIAKKYKISVEDLTKANMDVKPEKLQIGQSISLIVPKALLTVETITNTTFEKKIPYEVEFEDTSALYKGEKKVKKKGKNGVKEVLAQVVTQNGIQVAMNVVSENVVSSPVTQIVLKGTKKVPPRIGTGTFIKPTRGRLSSKFGWRWGRRHTGIDIAAPYGTPVIAADGGKVTFSGWKSGYGYLVIIDHGSNTVTYYAHNSKLLVKKGQKVFKGQKIALVGSTGRSTGPHVHFEVRKNKVPVNPLKYVKY</sequence>
<keyword evidence="2" id="KW-0812">Transmembrane</keyword>
<organism evidence="5 6">
    <name type="scientific">Anaeromicrobium sediminis</name>
    <dbReference type="NCBI Taxonomy" id="1478221"/>
    <lineage>
        <taxon>Bacteria</taxon>
        <taxon>Bacillati</taxon>
        <taxon>Bacillota</taxon>
        <taxon>Clostridia</taxon>
        <taxon>Peptostreptococcales</taxon>
        <taxon>Thermotaleaceae</taxon>
        <taxon>Anaeromicrobium</taxon>
    </lineage>
</organism>
<keyword evidence="2" id="KW-1133">Transmembrane helix</keyword>
<evidence type="ECO:0000259" key="4">
    <source>
        <dbReference type="PROSITE" id="PS51782"/>
    </source>
</evidence>
<evidence type="ECO:0000259" key="3">
    <source>
        <dbReference type="PROSITE" id="PS51109"/>
    </source>
</evidence>
<dbReference type="SMART" id="SM00257">
    <property type="entry name" value="LysM"/>
    <property type="match status" value="1"/>
</dbReference>
<dbReference type="Proteomes" id="UP000216024">
    <property type="component" value="Unassembled WGS sequence"/>
</dbReference>
<evidence type="ECO:0000256" key="2">
    <source>
        <dbReference type="SAM" id="Phobius"/>
    </source>
</evidence>
<protein>
    <recommendedName>
        <fullName evidence="7">Peptidase M23</fullName>
    </recommendedName>
</protein>
<feature type="domain" description="LysM" evidence="4">
    <location>
        <begin position="195"/>
        <end position="239"/>
    </location>
</feature>
<evidence type="ECO:0008006" key="7">
    <source>
        <dbReference type="Google" id="ProtNLM"/>
    </source>
</evidence>